<name>A0A2K4ZGW0_9FIRM</name>
<organism evidence="1 2">
    <name type="scientific">Acetatifactor muris</name>
    <dbReference type="NCBI Taxonomy" id="879566"/>
    <lineage>
        <taxon>Bacteria</taxon>
        <taxon>Bacillati</taxon>
        <taxon>Bacillota</taxon>
        <taxon>Clostridia</taxon>
        <taxon>Lachnospirales</taxon>
        <taxon>Lachnospiraceae</taxon>
        <taxon>Acetatifactor</taxon>
    </lineage>
</organism>
<evidence type="ECO:0000313" key="1">
    <source>
        <dbReference type="EMBL" id="SOY29684.1"/>
    </source>
</evidence>
<keyword evidence="2" id="KW-1185">Reference proteome</keyword>
<sequence length="377" mass="41561">MQNNPLDDIVKCDIEIANPGSDDATFDSILLVVPAPEAEGIAKLTKTTAISKADELLNYGYTVEDGAYLAASVAFSQSPSPGDVYVAVRKSTIPEVVEGEGETTEPAPVYEDIRETLARANREASFYGIHITDFKDPDDVRNVVSWTETQEKIFGFEYTDIDSCPIKNFSYYRSFGKFSGLADGYENGEKPAENEYAALAIMAKCFGYQPGSETWNLKEEATIVPSRLTSDQKKTLEANNMNVNLRYASCNCNMGGKMLSGEWIDVIRFRDWLKNRMQFLVFGVLKANTKVPFEDSGIGAIQGAMEKALSEGQTHGGIAQTSFDADDNEIPGYVTTVPLASDLTEDQRKSRKLPNCRWRARLAGAIHLVEIGGTLRF</sequence>
<evidence type="ECO:0008006" key="3">
    <source>
        <dbReference type="Google" id="ProtNLM"/>
    </source>
</evidence>
<protein>
    <recommendedName>
        <fullName evidence="3">Phage tail sheath protein</fullName>
    </recommendedName>
</protein>
<evidence type="ECO:0000313" key="2">
    <source>
        <dbReference type="Proteomes" id="UP000236311"/>
    </source>
</evidence>
<dbReference type="EMBL" id="OFSM01000011">
    <property type="protein sequence ID" value="SOY29684.1"/>
    <property type="molecule type" value="Genomic_DNA"/>
</dbReference>
<dbReference type="AlphaFoldDB" id="A0A2K4ZGW0"/>
<proteinExistence type="predicted"/>
<gene>
    <name evidence="1" type="ORF">AMURIS_02405</name>
</gene>
<dbReference type="Proteomes" id="UP000236311">
    <property type="component" value="Unassembled WGS sequence"/>
</dbReference>
<dbReference type="Pfam" id="PF11863">
    <property type="entry name" value="DUF3383"/>
    <property type="match status" value="1"/>
</dbReference>
<reference evidence="1 2" key="1">
    <citation type="submission" date="2018-01" db="EMBL/GenBank/DDBJ databases">
        <authorList>
            <person name="Gaut B.S."/>
            <person name="Morton B.R."/>
            <person name="Clegg M.T."/>
            <person name="Duvall M.R."/>
        </authorList>
    </citation>
    <scope>NUCLEOTIDE SEQUENCE [LARGE SCALE GENOMIC DNA]</scope>
    <source>
        <strain evidence="1">GP69</strain>
    </source>
</reference>
<dbReference type="OrthoDB" id="1684431at2"/>
<dbReference type="RefSeq" id="WP_103239771.1">
    <property type="nucleotide sequence ID" value="NZ_JANJZD010000010.1"/>
</dbReference>
<accession>A0A2K4ZGW0</accession>
<dbReference type="InterPro" id="IPR021808">
    <property type="entry name" value="DUF3383"/>
</dbReference>